<gene>
    <name evidence="1" type="ORF">BU24DRAFT_417573</name>
</gene>
<proteinExistence type="predicted"/>
<accession>A0A6A5Y8J8</accession>
<dbReference type="SUPFAM" id="SSF52047">
    <property type="entry name" value="RNI-like"/>
    <property type="match status" value="1"/>
</dbReference>
<dbReference type="CDD" id="cd09917">
    <property type="entry name" value="F-box_SF"/>
    <property type="match status" value="1"/>
</dbReference>
<dbReference type="AlphaFoldDB" id="A0A6A5Y8J8"/>
<dbReference type="RefSeq" id="XP_033390261.1">
    <property type="nucleotide sequence ID" value="XM_033526753.1"/>
</dbReference>
<protein>
    <submittedName>
        <fullName evidence="1">Uncharacterized protein</fullName>
    </submittedName>
</protein>
<organism evidence="1 2">
    <name type="scientific">Aaosphaeria arxii CBS 175.79</name>
    <dbReference type="NCBI Taxonomy" id="1450172"/>
    <lineage>
        <taxon>Eukaryota</taxon>
        <taxon>Fungi</taxon>
        <taxon>Dikarya</taxon>
        <taxon>Ascomycota</taxon>
        <taxon>Pezizomycotina</taxon>
        <taxon>Dothideomycetes</taxon>
        <taxon>Pleosporomycetidae</taxon>
        <taxon>Pleosporales</taxon>
        <taxon>Pleosporales incertae sedis</taxon>
        <taxon>Aaosphaeria</taxon>
    </lineage>
</organism>
<name>A0A6A5Y8J8_9PLEO</name>
<dbReference type="Gene3D" id="3.80.10.10">
    <property type="entry name" value="Ribonuclease Inhibitor"/>
    <property type="match status" value="1"/>
</dbReference>
<evidence type="ECO:0000313" key="2">
    <source>
        <dbReference type="Proteomes" id="UP000799778"/>
    </source>
</evidence>
<dbReference type="GeneID" id="54284150"/>
<dbReference type="InterPro" id="IPR032675">
    <property type="entry name" value="LRR_dom_sf"/>
</dbReference>
<sequence length="439" mass="49619">MNMQRSSEHIVPIAAGGPSHVSTNQFANYLPDEILLEVLNYFPKGAESQGQLAKFCSVSRQWYDVGIERLYEAPFISGKAYDLFYATVCPSKNLHIKRSDLAGLVKVLDFSHLVHQGSKAQTARLLSRTQQSLLTFVAPQASFAINCWASLSKCHKLRVLDLSLVSECISYQSLTQTLRQLPELTELYLPRCSSRYDYNDTKGIGTSVKWPLQLQHLTLSGSVHGKLMWDMVVQPETFPRTIRSIALSHCPKVSADEIRKLLKSLGDLVTHVELVGLPAVSQGRMNGILQWAPKLKNLTIATDYIDMNFGHMPDKFKASMWKLAQPLESLTLATSGQRDVDPSRAFAAVDLFSLIDERFLGRMRFISVAQSTGWAAKDDGAEVEALEMLLHELDKENWDMRRWHYEEFLGRYEGVSWGHWALSPKGRTMRAKLRLLKDM</sequence>
<reference evidence="1" key="1">
    <citation type="journal article" date="2020" name="Stud. Mycol.">
        <title>101 Dothideomycetes genomes: a test case for predicting lifestyles and emergence of pathogens.</title>
        <authorList>
            <person name="Haridas S."/>
            <person name="Albert R."/>
            <person name="Binder M."/>
            <person name="Bloem J."/>
            <person name="Labutti K."/>
            <person name="Salamov A."/>
            <person name="Andreopoulos B."/>
            <person name="Baker S."/>
            <person name="Barry K."/>
            <person name="Bills G."/>
            <person name="Bluhm B."/>
            <person name="Cannon C."/>
            <person name="Castanera R."/>
            <person name="Culley D."/>
            <person name="Daum C."/>
            <person name="Ezra D."/>
            <person name="Gonzalez J."/>
            <person name="Henrissat B."/>
            <person name="Kuo A."/>
            <person name="Liang C."/>
            <person name="Lipzen A."/>
            <person name="Lutzoni F."/>
            <person name="Magnuson J."/>
            <person name="Mondo S."/>
            <person name="Nolan M."/>
            <person name="Ohm R."/>
            <person name="Pangilinan J."/>
            <person name="Park H.-J."/>
            <person name="Ramirez L."/>
            <person name="Alfaro M."/>
            <person name="Sun H."/>
            <person name="Tritt A."/>
            <person name="Yoshinaga Y."/>
            <person name="Zwiers L.-H."/>
            <person name="Turgeon B."/>
            <person name="Goodwin S."/>
            <person name="Spatafora J."/>
            <person name="Crous P."/>
            <person name="Grigoriev I."/>
        </authorList>
    </citation>
    <scope>NUCLEOTIDE SEQUENCE</scope>
    <source>
        <strain evidence="1">CBS 175.79</strain>
    </source>
</reference>
<dbReference type="EMBL" id="ML978066">
    <property type="protein sequence ID" value="KAF2021922.1"/>
    <property type="molecule type" value="Genomic_DNA"/>
</dbReference>
<dbReference type="OrthoDB" id="2125396at2759"/>
<dbReference type="Proteomes" id="UP000799778">
    <property type="component" value="Unassembled WGS sequence"/>
</dbReference>
<evidence type="ECO:0000313" key="1">
    <source>
        <dbReference type="EMBL" id="KAF2021922.1"/>
    </source>
</evidence>
<keyword evidence="2" id="KW-1185">Reference proteome</keyword>